<gene>
    <name evidence="1" type="ORF">E2R66_23715</name>
</gene>
<comment type="caution">
    <text evidence="1">The sequence shown here is derived from an EMBL/GenBank/DDBJ whole genome shotgun (WGS) entry which is preliminary data.</text>
</comment>
<keyword evidence="2" id="KW-1185">Reference proteome</keyword>
<organism evidence="1 2">
    <name type="scientific">Mucilaginibacter psychrotolerans</name>
    <dbReference type="NCBI Taxonomy" id="1524096"/>
    <lineage>
        <taxon>Bacteria</taxon>
        <taxon>Pseudomonadati</taxon>
        <taxon>Bacteroidota</taxon>
        <taxon>Sphingobacteriia</taxon>
        <taxon>Sphingobacteriales</taxon>
        <taxon>Sphingobacteriaceae</taxon>
        <taxon>Mucilaginibacter</taxon>
    </lineage>
</organism>
<name>A0A4Y8S4M3_9SPHI</name>
<sequence length="88" mass="9720">MRKYLVLISVMFLFACGRKETTQSFVPPEASEINEVVRAVIEQDSLSAKDVPLDIALKKLQVVFIAADKNGVPSAPDWSVFSIKGRLP</sequence>
<evidence type="ECO:0000313" key="1">
    <source>
        <dbReference type="EMBL" id="TFF33888.1"/>
    </source>
</evidence>
<protein>
    <submittedName>
        <fullName evidence="1">Uncharacterized protein</fullName>
    </submittedName>
</protein>
<dbReference type="PROSITE" id="PS51257">
    <property type="entry name" value="PROKAR_LIPOPROTEIN"/>
    <property type="match status" value="1"/>
</dbReference>
<dbReference type="OrthoDB" id="63241at2"/>
<evidence type="ECO:0000313" key="2">
    <source>
        <dbReference type="Proteomes" id="UP000297540"/>
    </source>
</evidence>
<dbReference type="RefSeq" id="WP_133235694.1">
    <property type="nucleotide sequence ID" value="NZ_SOZE01000037.1"/>
</dbReference>
<reference evidence="1 2" key="1">
    <citation type="journal article" date="2017" name="Int. J. Syst. Evol. Microbiol.">
        <title>Mucilaginibacterpsychrotolerans sp. nov., isolated from peatlands.</title>
        <authorList>
            <person name="Deng Y."/>
            <person name="Shen L."/>
            <person name="Xu B."/>
            <person name="Liu Y."/>
            <person name="Gu Z."/>
            <person name="Liu H."/>
            <person name="Zhou Y."/>
        </authorList>
    </citation>
    <scope>NUCLEOTIDE SEQUENCE [LARGE SCALE GENOMIC DNA]</scope>
    <source>
        <strain evidence="1 2">NH7-4</strain>
    </source>
</reference>
<proteinExistence type="predicted"/>
<dbReference type="AlphaFoldDB" id="A0A4Y8S4M3"/>
<dbReference type="Proteomes" id="UP000297540">
    <property type="component" value="Unassembled WGS sequence"/>
</dbReference>
<dbReference type="EMBL" id="SOZE01000037">
    <property type="protein sequence ID" value="TFF33888.1"/>
    <property type="molecule type" value="Genomic_DNA"/>
</dbReference>
<accession>A0A4Y8S4M3</accession>